<organism evidence="2 3">
    <name type="scientific">Rugosimonospora africana</name>
    <dbReference type="NCBI Taxonomy" id="556532"/>
    <lineage>
        <taxon>Bacteria</taxon>
        <taxon>Bacillati</taxon>
        <taxon>Actinomycetota</taxon>
        <taxon>Actinomycetes</taxon>
        <taxon>Micromonosporales</taxon>
        <taxon>Micromonosporaceae</taxon>
        <taxon>Rugosimonospora</taxon>
    </lineage>
</organism>
<dbReference type="RefSeq" id="WP_203918682.1">
    <property type="nucleotide sequence ID" value="NZ_BONZ01000030.1"/>
</dbReference>
<name>A0A8J3QSQ2_9ACTN</name>
<feature type="transmembrane region" description="Helical" evidence="1">
    <location>
        <begin position="62"/>
        <end position="85"/>
    </location>
</feature>
<evidence type="ECO:0008006" key="4">
    <source>
        <dbReference type="Google" id="ProtNLM"/>
    </source>
</evidence>
<evidence type="ECO:0000313" key="3">
    <source>
        <dbReference type="Proteomes" id="UP000642748"/>
    </source>
</evidence>
<reference evidence="2" key="1">
    <citation type="submission" date="2021-01" db="EMBL/GenBank/DDBJ databases">
        <title>Whole genome shotgun sequence of Rugosimonospora africana NBRC 104875.</title>
        <authorList>
            <person name="Komaki H."/>
            <person name="Tamura T."/>
        </authorList>
    </citation>
    <scope>NUCLEOTIDE SEQUENCE</scope>
    <source>
        <strain evidence="2">NBRC 104875</strain>
    </source>
</reference>
<dbReference type="EMBL" id="BONZ01000030">
    <property type="protein sequence ID" value="GIH15050.1"/>
    <property type="molecule type" value="Genomic_DNA"/>
</dbReference>
<keyword evidence="1" id="KW-1133">Transmembrane helix</keyword>
<evidence type="ECO:0000256" key="1">
    <source>
        <dbReference type="SAM" id="Phobius"/>
    </source>
</evidence>
<comment type="caution">
    <text evidence="2">The sequence shown here is derived from an EMBL/GenBank/DDBJ whole genome shotgun (WGS) entry which is preliminary data.</text>
</comment>
<keyword evidence="3" id="KW-1185">Reference proteome</keyword>
<dbReference type="AlphaFoldDB" id="A0A8J3QSQ2"/>
<feature type="transmembrane region" description="Helical" evidence="1">
    <location>
        <begin position="23"/>
        <end position="42"/>
    </location>
</feature>
<proteinExistence type="predicted"/>
<sequence>MVAERTHDEAAPARLSRSLRSSALAALAWVIVFIGFHVYWYLGGTFGFGDSGTTVPHRHSFVARAFGAIVIAMFVVGTVLPFALFQRWGSRVPRWMLHTAVWTGGVLLAVRGAAGLLDTALRETGLSGGGLTGMSYEQVTGDANPSAYTVLSGSAIDAYFFLGGVLFGWAALCFWRVERARRLTRPAGRPADPQLLALGPHACHEVMSTSAVVRGRSRSGYGWLM</sequence>
<gene>
    <name evidence="2" type="ORF">Raf01_32220</name>
</gene>
<feature type="transmembrane region" description="Helical" evidence="1">
    <location>
        <begin position="97"/>
        <end position="117"/>
    </location>
</feature>
<dbReference type="InterPro" id="IPR025058">
    <property type="entry name" value="DUF3995"/>
</dbReference>
<protein>
    <recommendedName>
        <fullName evidence="4">DUF3995 domain-containing protein</fullName>
    </recommendedName>
</protein>
<accession>A0A8J3QSQ2</accession>
<keyword evidence="1" id="KW-0472">Membrane</keyword>
<evidence type="ECO:0000313" key="2">
    <source>
        <dbReference type="EMBL" id="GIH15050.1"/>
    </source>
</evidence>
<dbReference type="Proteomes" id="UP000642748">
    <property type="component" value="Unassembled WGS sequence"/>
</dbReference>
<dbReference type="Pfam" id="PF13160">
    <property type="entry name" value="DUF3995"/>
    <property type="match status" value="1"/>
</dbReference>
<keyword evidence="1" id="KW-0812">Transmembrane</keyword>
<feature type="transmembrane region" description="Helical" evidence="1">
    <location>
        <begin position="158"/>
        <end position="177"/>
    </location>
</feature>